<dbReference type="OrthoDB" id="359154at2759"/>
<evidence type="ECO:0000313" key="2">
    <source>
        <dbReference type="Proteomes" id="UP000076761"/>
    </source>
</evidence>
<evidence type="ECO:0000313" key="1">
    <source>
        <dbReference type="EMBL" id="KZT27001.1"/>
    </source>
</evidence>
<evidence type="ECO:0008006" key="3">
    <source>
        <dbReference type="Google" id="ProtNLM"/>
    </source>
</evidence>
<dbReference type="AlphaFoldDB" id="A0A165TQ09"/>
<keyword evidence="2" id="KW-1185">Reference proteome</keyword>
<protein>
    <recommendedName>
        <fullName evidence="3">KOW domain-containing protein</fullName>
    </recommendedName>
</protein>
<dbReference type="STRING" id="1314782.A0A165TQ09"/>
<reference evidence="1 2" key="1">
    <citation type="journal article" date="2016" name="Mol. Biol. Evol.">
        <title>Comparative Genomics of Early-Diverging Mushroom-Forming Fungi Provides Insights into the Origins of Lignocellulose Decay Capabilities.</title>
        <authorList>
            <person name="Nagy L.G."/>
            <person name="Riley R."/>
            <person name="Tritt A."/>
            <person name="Adam C."/>
            <person name="Daum C."/>
            <person name="Floudas D."/>
            <person name="Sun H."/>
            <person name="Yadav J.S."/>
            <person name="Pangilinan J."/>
            <person name="Larsson K.H."/>
            <person name="Matsuura K."/>
            <person name="Barry K."/>
            <person name="Labutti K."/>
            <person name="Kuo R."/>
            <person name="Ohm R.A."/>
            <person name="Bhattacharya S.S."/>
            <person name="Shirouzu T."/>
            <person name="Yoshinaga Y."/>
            <person name="Martin F.M."/>
            <person name="Grigoriev I.V."/>
            <person name="Hibbett D.S."/>
        </authorList>
    </citation>
    <scope>NUCLEOTIDE SEQUENCE [LARGE SCALE GENOMIC DNA]</scope>
    <source>
        <strain evidence="1 2">HHB14362 ss-1</strain>
    </source>
</reference>
<organism evidence="1 2">
    <name type="scientific">Neolentinus lepideus HHB14362 ss-1</name>
    <dbReference type="NCBI Taxonomy" id="1314782"/>
    <lineage>
        <taxon>Eukaryota</taxon>
        <taxon>Fungi</taxon>
        <taxon>Dikarya</taxon>
        <taxon>Basidiomycota</taxon>
        <taxon>Agaricomycotina</taxon>
        <taxon>Agaricomycetes</taxon>
        <taxon>Gloeophyllales</taxon>
        <taxon>Gloeophyllaceae</taxon>
        <taxon>Neolentinus</taxon>
    </lineage>
</organism>
<accession>A0A165TQ09</accession>
<proteinExistence type="predicted"/>
<dbReference type="InParanoid" id="A0A165TQ09"/>
<gene>
    <name evidence="1" type="ORF">NEOLEDRAFT_1131498</name>
</gene>
<sequence>MSKVTSLRRNQLVRAATSSPVLRDFRHLDSIPRWWLKRTSFHDPTSKAVQTHDRIKYWNIVPGDQVRVLGDREGMVREVLSINRFANRVYLRAPKNEGENKQSSPQALNVHYSKCQLFIGKHEYPPPAGSTETQIVPVFATRLGTSKAVWDSSKHCYVWQRFAVNTTPRLPYWTKESHNPKERISIPWPEKEPPEKLQRTDYDTPADVVTAITYKPAPITTRLLDPVPRQHLQAKQERKYLNSILNPGAPYDQAAALEVHVEKELSPPHSRAKKQQRWQAFQAFKRELLQDYIKAEMTPSKMQKHKTAKEARAWAAFRWREKVEEMHKAEKKRRWVNRGALAKLQRKQVRKAKKAARQEKRLRELSLAMADNQVIPEGVPVIAPASS</sequence>
<name>A0A165TQ09_9AGAM</name>
<dbReference type="Proteomes" id="UP000076761">
    <property type="component" value="Unassembled WGS sequence"/>
</dbReference>
<dbReference type="EMBL" id="KV425564">
    <property type="protein sequence ID" value="KZT27001.1"/>
    <property type="molecule type" value="Genomic_DNA"/>
</dbReference>